<reference evidence="2" key="1">
    <citation type="submission" date="2021-01" db="EMBL/GenBank/DDBJ databases">
        <authorList>
            <consortium name="Genoscope - CEA"/>
            <person name="William W."/>
        </authorList>
    </citation>
    <scope>NUCLEOTIDE SEQUENCE</scope>
</reference>
<keyword evidence="3" id="KW-1185">Reference proteome</keyword>
<dbReference type="OrthoDB" id="302436at2759"/>
<dbReference type="OMA" id="NIWMTFL"/>
<name>A0A8S1VP88_PAROT</name>
<feature type="coiled-coil region" evidence="1">
    <location>
        <begin position="181"/>
        <end position="214"/>
    </location>
</feature>
<proteinExistence type="predicted"/>
<keyword evidence="1" id="KW-0175">Coiled coil</keyword>
<protein>
    <submittedName>
        <fullName evidence="2">Uncharacterized protein</fullName>
    </submittedName>
</protein>
<evidence type="ECO:0000313" key="3">
    <source>
        <dbReference type="Proteomes" id="UP000683925"/>
    </source>
</evidence>
<gene>
    <name evidence="2" type="ORF">POCTA_138.1.T0710070</name>
</gene>
<organism evidence="2 3">
    <name type="scientific">Paramecium octaurelia</name>
    <dbReference type="NCBI Taxonomy" id="43137"/>
    <lineage>
        <taxon>Eukaryota</taxon>
        <taxon>Sar</taxon>
        <taxon>Alveolata</taxon>
        <taxon>Ciliophora</taxon>
        <taxon>Intramacronucleata</taxon>
        <taxon>Oligohymenophorea</taxon>
        <taxon>Peniculida</taxon>
        <taxon>Parameciidae</taxon>
        <taxon>Paramecium</taxon>
    </lineage>
</organism>
<evidence type="ECO:0000313" key="2">
    <source>
        <dbReference type="EMBL" id="CAD8178461.1"/>
    </source>
</evidence>
<sequence>MYQTTFLGRTSSEVDSMDIQDGSQQLLDNQSFYEYYSSQSNASSIIEDESISKQSVNIQLLHQNLKNYGTMRGLHSQVDISTLKRLNQSSYVEFDDQQKYKMNIDINRIYKGVPENTTICDKEYETKTIFHDQLYNLEDQRHNIDVEILQLKFLLKKTAKLNLNSYNAYKSFVNSQQCELITALEAQIMQLKNLRKALEDNQQQENTLHQLSIDQQYYNRLTFESEKLSSFLITSFYRTKQSEMLTNVSQAFTINFLAFQPSWLKQLEQQYTQLQQILNLILPPIQIFQFQNQTVLQFSFLLLNQLFKKLHQNQHNIWMTFLFKDFLSASFQFDEQQLLQINSNFHENINSSLFDAYFKYVINDNNNRQTNGALKDELLILQFQDPQIEQVDLQNQQTPPKSKDKISFFPDFQDIQILFGEMILLEIFHLFFNLYLSIFRILNLQESVEYLGEQIKLNELLLYLIISQLQDKIKDYEIYTFFKSSFIEQQAIQLQGIFTILSKCKKTFLKLDENSRELLLIYTQRQLGNKSLVKIHDAKQNLLTTPDNILRKISYESQYKQLCRLQIVNNLVFIHSFILQDTVL</sequence>
<dbReference type="AlphaFoldDB" id="A0A8S1VP88"/>
<accession>A0A8S1VP88</accession>
<comment type="caution">
    <text evidence="2">The sequence shown here is derived from an EMBL/GenBank/DDBJ whole genome shotgun (WGS) entry which is preliminary data.</text>
</comment>
<dbReference type="Proteomes" id="UP000683925">
    <property type="component" value="Unassembled WGS sequence"/>
</dbReference>
<evidence type="ECO:0000256" key="1">
    <source>
        <dbReference type="SAM" id="Coils"/>
    </source>
</evidence>
<dbReference type="EMBL" id="CAJJDP010000070">
    <property type="protein sequence ID" value="CAD8178461.1"/>
    <property type="molecule type" value="Genomic_DNA"/>
</dbReference>